<evidence type="ECO:0000313" key="2">
    <source>
        <dbReference type="Proteomes" id="UP000799424"/>
    </source>
</evidence>
<gene>
    <name evidence="1" type="ORF">CC86DRAFT_112481</name>
</gene>
<name>A0A6A6ZKV2_9PLEO</name>
<dbReference type="OrthoDB" id="5232280at2759"/>
<dbReference type="Proteomes" id="UP000799424">
    <property type="component" value="Unassembled WGS sequence"/>
</dbReference>
<sequence length="721" mass="80857">MSLSWQTSTTSLLQVGFSVGDIATLAGAGRAIVTWMTTKSKDAALLEFLDVDSDTLIERTGLVDVTELKNRWGKDLKLFLDGKCRNVKVKASTTTELSKFSWTLTLISAALHASLEPGEFQELLTQFTLDLFDDHPSQEYLRHELEAHIGGWTSFATVHRILDSARHEWQQLARNGVHPLGCIPRNDKDEILRFLKWLTKDKLSKRFTTSSSDIFSLALVLQRIGIVDLRTHKEDSLSEPAFDDKHLIVILTVKATESSSSRASGARKGMPIPVSRPEDVMHFWPYERFIHSNPFQDLFIKGKRQAKPVKFRFEGQAENSWADDPESSRDFVYEVDDRAATDFQLTGMLGKVANQFFLYVTDDMRQTLIDIARDTEWRPADDDINAVMKAICDNRKFHGMFQAYLLGYWYEALSTLVDQSRMESTEAFGSWGWWDQDPLDLISKMINTAHREGDLTMSGGVRLWRHDVLRTAAYLLAGAPTELIRRVDSRTTGIVAKLCILSASMLGMSTSKDQAGKLYLLDIDGSCIPNRQGIVIPGRTPTSSTRPVDNTMIKTLDTEISLQGCPEDFTAHIEPDWSNDRQTSLICYRSKGRVVQRLSPVDCDIEIVNWETALETTPSPQPTGSHVIDIDEPEPPKAYLVPIARFFGAEVATHNDGASQAGVPLLLPTQNLPRARTCLLAMYATALARNGMSPRTPYQPPPALKHAFVLYDEQARPIAFA</sequence>
<reference evidence="1" key="1">
    <citation type="journal article" date="2020" name="Stud. Mycol.">
        <title>101 Dothideomycetes genomes: a test case for predicting lifestyles and emergence of pathogens.</title>
        <authorList>
            <person name="Haridas S."/>
            <person name="Albert R."/>
            <person name="Binder M."/>
            <person name="Bloem J."/>
            <person name="Labutti K."/>
            <person name="Salamov A."/>
            <person name="Andreopoulos B."/>
            <person name="Baker S."/>
            <person name="Barry K."/>
            <person name="Bills G."/>
            <person name="Bluhm B."/>
            <person name="Cannon C."/>
            <person name="Castanera R."/>
            <person name="Culley D."/>
            <person name="Daum C."/>
            <person name="Ezra D."/>
            <person name="Gonzalez J."/>
            <person name="Henrissat B."/>
            <person name="Kuo A."/>
            <person name="Liang C."/>
            <person name="Lipzen A."/>
            <person name="Lutzoni F."/>
            <person name="Magnuson J."/>
            <person name="Mondo S."/>
            <person name="Nolan M."/>
            <person name="Ohm R."/>
            <person name="Pangilinan J."/>
            <person name="Park H.-J."/>
            <person name="Ramirez L."/>
            <person name="Alfaro M."/>
            <person name="Sun H."/>
            <person name="Tritt A."/>
            <person name="Yoshinaga Y."/>
            <person name="Zwiers L.-H."/>
            <person name="Turgeon B."/>
            <person name="Goodwin S."/>
            <person name="Spatafora J."/>
            <person name="Crous P."/>
            <person name="Grigoriev I."/>
        </authorList>
    </citation>
    <scope>NUCLEOTIDE SEQUENCE</scope>
    <source>
        <strain evidence="1">CBS 113818</strain>
    </source>
</reference>
<dbReference type="EMBL" id="MU006239">
    <property type="protein sequence ID" value="KAF2820845.1"/>
    <property type="molecule type" value="Genomic_DNA"/>
</dbReference>
<keyword evidence="2" id="KW-1185">Reference proteome</keyword>
<protein>
    <submittedName>
        <fullName evidence="1">Uncharacterized protein</fullName>
    </submittedName>
</protein>
<evidence type="ECO:0000313" key="1">
    <source>
        <dbReference type="EMBL" id="KAF2820845.1"/>
    </source>
</evidence>
<proteinExistence type="predicted"/>
<dbReference type="AlphaFoldDB" id="A0A6A6ZKV2"/>
<organism evidence="1 2">
    <name type="scientific">Ophiobolus disseminans</name>
    <dbReference type="NCBI Taxonomy" id="1469910"/>
    <lineage>
        <taxon>Eukaryota</taxon>
        <taxon>Fungi</taxon>
        <taxon>Dikarya</taxon>
        <taxon>Ascomycota</taxon>
        <taxon>Pezizomycotina</taxon>
        <taxon>Dothideomycetes</taxon>
        <taxon>Pleosporomycetidae</taxon>
        <taxon>Pleosporales</taxon>
        <taxon>Pleosporineae</taxon>
        <taxon>Phaeosphaeriaceae</taxon>
        <taxon>Ophiobolus</taxon>
    </lineage>
</organism>
<accession>A0A6A6ZKV2</accession>